<dbReference type="AlphaFoldDB" id="A0AA49GIT6"/>
<evidence type="ECO:0000313" key="8">
    <source>
        <dbReference type="Proteomes" id="UP001244443"/>
    </source>
</evidence>
<dbReference type="InterPro" id="IPR014710">
    <property type="entry name" value="RmlC-like_jellyroll"/>
</dbReference>
<evidence type="ECO:0000313" key="6">
    <source>
        <dbReference type="EMBL" id="WKK80642.2"/>
    </source>
</evidence>
<evidence type="ECO:0000313" key="7">
    <source>
        <dbReference type="EMBL" id="WMN06744.1"/>
    </source>
</evidence>
<accession>A0AA51N5U5</accession>
<feature type="domain" description="HTH crp-type" evidence="5">
    <location>
        <begin position="152"/>
        <end position="221"/>
    </location>
</feature>
<dbReference type="Pfam" id="PF00027">
    <property type="entry name" value="cNMP_binding"/>
    <property type="match status" value="1"/>
</dbReference>
<dbReference type="Gene3D" id="1.10.10.10">
    <property type="entry name" value="Winged helix-like DNA-binding domain superfamily/Winged helix DNA-binding domain"/>
    <property type="match status" value="1"/>
</dbReference>
<dbReference type="InterPro" id="IPR036388">
    <property type="entry name" value="WH-like_DNA-bd_sf"/>
</dbReference>
<dbReference type="InterPro" id="IPR012318">
    <property type="entry name" value="HTH_CRP"/>
</dbReference>
<dbReference type="InterPro" id="IPR000595">
    <property type="entry name" value="cNMP-bd_dom"/>
</dbReference>
<dbReference type="PROSITE" id="PS50042">
    <property type="entry name" value="CNMP_BINDING_3"/>
    <property type="match status" value="1"/>
</dbReference>
<reference evidence="6 8" key="1">
    <citation type="submission" date="2023-08" db="EMBL/GenBank/DDBJ databases">
        <title>Comparative genomics and taxonomic characterization of three novel marine species of genus Marivirga.</title>
        <authorList>
            <person name="Muhammad N."/>
            <person name="Kim S.-G."/>
        </authorList>
    </citation>
    <scope>NUCLEOTIDE SEQUENCE</scope>
    <source>
        <strain evidence="7 8">ABR2-2</strain>
        <strain evidence="6">BKB1-2</strain>
    </source>
</reference>
<dbReference type="EMBL" id="CP129968">
    <property type="protein sequence ID" value="WKK80642.2"/>
    <property type="molecule type" value="Genomic_DNA"/>
</dbReference>
<dbReference type="InterPro" id="IPR050397">
    <property type="entry name" value="Env_Response_Regulators"/>
</dbReference>
<keyword evidence="3" id="KW-0804">Transcription</keyword>
<gene>
    <name evidence="6" type="ORF">QYS47_26645</name>
    <name evidence="7" type="ORF">QYS48_33550</name>
</gene>
<dbReference type="GO" id="GO:0003677">
    <property type="term" value="F:DNA binding"/>
    <property type="evidence" value="ECO:0007669"/>
    <property type="project" value="UniProtKB-KW"/>
</dbReference>
<keyword evidence="1" id="KW-0805">Transcription regulation</keyword>
<dbReference type="InterPro" id="IPR036390">
    <property type="entry name" value="WH_DNA-bd_sf"/>
</dbReference>
<evidence type="ECO:0000256" key="3">
    <source>
        <dbReference type="ARBA" id="ARBA00023163"/>
    </source>
</evidence>
<dbReference type="KEGG" id="marp:QYS47_26645"/>
<dbReference type="SUPFAM" id="SSF46785">
    <property type="entry name" value="Winged helix' DNA-binding domain"/>
    <property type="match status" value="1"/>
</dbReference>
<keyword evidence="8" id="KW-1185">Reference proteome</keyword>
<dbReference type="RefSeq" id="WP_308356675.1">
    <property type="nucleotide sequence ID" value="NZ_CP129968.2"/>
</dbReference>
<dbReference type="PRINTS" id="PR00034">
    <property type="entry name" value="HTHCRP"/>
</dbReference>
<dbReference type="SMART" id="SM00419">
    <property type="entry name" value="HTH_CRP"/>
    <property type="match status" value="1"/>
</dbReference>
<dbReference type="EMBL" id="CP129970">
    <property type="protein sequence ID" value="WMN06744.1"/>
    <property type="molecule type" value="Genomic_DNA"/>
</dbReference>
<evidence type="ECO:0000259" key="5">
    <source>
        <dbReference type="PROSITE" id="PS51063"/>
    </source>
</evidence>
<dbReference type="Proteomes" id="UP001232019">
    <property type="component" value="Chromosome"/>
</dbReference>
<dbReference type="CDD" id="cd00038">
    <property type="entry name" value="CAP_ED"/>
    <property type="match status" value="1"/>
</dbReference>
<dbReference type="Pfam" id="PF13545">
    <property type="entry name" value="HTH_Crp_2"/>
    <property type="match status" value="1"/>
</dbReference>
<keyword evidence="2" id="KW-0238">DNA-binding</keyword>
<dbReference type="PANTHER" id="PTHR24567">
    <property type="entry name" value="CRP FAMILY TRANSCRIPTIONAL REGULATORY PROTEIN"/>
    <property type="match status" value="1"/>
</dbReference>
<evidence type="ECO:0000259" key="4">
    <source>
        <dbReference type="PROSITE" id="PS50042"/>
    </source>
</evidence>
<evidence type="ECO:0000256" key="1">
    <source>
        <dbReference type="ARBA" id="ARBA00023015"/>
    </source>
</evidence>
<dbReference type="GO" id="GO:0005829">
    <property type="term" value="C:cytosol"/>
    <property type="evidence" value="ECO:0007669"/>
    <property type="project" value="TreeGrafter"/>
</dbReference>
<accession>A0AA49GIT6</accession>
<dbReference type="Proteomes" id="UP001244443">
    <property type="component" value="Chromosome"/>
</dbReference>
<feature type="domain" description="Cyclic nucleotide-binding" evidence="4">
    <location>
        <begin position="18"/>
        <end position="138"/>
    </location>
</feature>
<dbReference type="Gene3D" id="2.60.120.10">
    <property type="entry name" value="Jelly Rolls"/>
    <property type="match status" value="1"/>
</dbReference>
<evidence type="ECO:0000256" key="2">
    <source>
        <dbReference type="ARBA" id="ARBA00023125"/>
    </source>
</evidence>
<dbReference type="GO" id="GO:0003700">
    <property type="term" value="F:DNA-binding transcription factor activity"/>
    <property type="evidence" value="ECO:0007669"/>
    <property type="project" value="TreeGrafter"/>
</dbReference>
<proteinExistence type="predicted"/>
<sequence length="231" mass="26254">MKNDVIPHLSIDNELFKITHNSFNSPLNSLIQYAEELKFNKGQILFNVGNIARGFYMIDSGEIKVSKFGVDGKEQIIKILSKGDFIGHEALLNDHRFHEYTEVLKDADILYVSGEDFKKVVDNDPALMNFLVQDLCNSLNKVEDKLVSSAYEPVRGRLAAMLLELNTIYAKDNNSEITLSRADLAKLIGTAKETSIRLLSEFKSENLVDLHDHYIIIKDMKALNRIAQMYK</sequence>
<dbReference type="InterPro" id="IPR018490">
    <property type="entry name" value="cNMP-bd_dom_sf"/>
</dbReference>
<dbReference type="SMART" id="SM00100">
    <property type="entry name" value="cNMP"/>
    <property type="match status" value="1"/>
</dbReference>
<dbReference type="PROSITE" id="PS51063">
    <property type="entry name" value="HTH_CRP_2"/>
    <property type="match status" value="1"/>
</dbReference>
<protein>
    <submittedName>
        <fullName evidence="6">Crp/Fnr family transcriptional regulator</fullName>
    </submittedName>
</protein>
<dbReference type="SUPFAM" id="SSF51206">
    <property type="entry name" value="cAMP-binding domain-like"/>
    <property type="match status" value="1"/>
</dbReference>
<dbReference type="PANTHER" id="PTHR24567:SF26">
    <property type="entry name" value="REGULATORY PROTEIN YEIL"/>
    <property type="match status" value="1"/>
</dbReference>
<organism evidence="6">
    <name type="scientific">Marivirga arenosa</name>
    <dbReference type="NCBI Taxonomy" id="3059076"/>
    <lineage>
        <taxon>Bacteria</taxon>
        <taxon>Pseudomonadati</taxon>
        <taxon>Bacteroidota</taxon>
        <taxon>Cytophagia</taxon>
        <taxon>Cytophagales</taxon>
        <taxon>Marivirgaceae</taxon>
        <taxon>Marivirga</taxon>
    </lineage>
</organism>
<name>A0AA49GIT6_9BACT</name>